<reference evidence="3" key="1">
    <citation type="submission" date="2021-02" db="EMBL/GenBank/DDBJ databases">
        <authorList>
            <person name="Nowell W R."/>
        </authorList>
    </citation>
    <scope>NUCLEOTIDE SEQUENCE</scope>
</reference>
<gene>
    <name evidence="3" type="ORF">GPM918_LOCUS19387</name>
    <name evidence="2" type="ORF">OVA965_LOCUS9809</name>
    <name evidence="5" type="ORF">SRO942_LOCUS19384</name>
    <name evidence="4" type="ORF">TMI583_LOCUS9805</name>
</gene>
<keyword evidence="6" id="KW-1185">Reference proteome</keyword>
<sequence>MKRLPFPDEIEQFLAFQKQLKVCFGLTMEEYVRSFEDNQKNESSAILKSAPMADESILDSNGLILNDNLSLSVEALDFEISLKFFGITDISSYYASFQDEDRKKSTYITHETLQVLKDEHYLISKSEEYSKYVNTINESLIKTPKTNRLKKFEKESDLTYKDHWPPNSSDLNPLDYSIWDEFVHVINWDKVKSKATLIQELKRAVKNIREEVVFESCNSWTNRLYRLSTNDFGYLR</sequence>
<organism evidence="3 6">
    <name type="scientific">Didymodactylos carnosus</name>
    <dbReference type="NCBI Taxonomy" id="1234261"/>
    <lineage>
        <taxon>Eukaryota</taxon>
        <taxon>Metazoa</taxon>
        <taxon>Spiralia</taxon>
        <taxon>Gnathifera</taxon>
        <taxon>Rotifera</taxon>
        <taxon>Eurotatoria</taxon>
        <taxon>Bdelloidea</taxon>
        <taxon>Philodinida</taxon>
        <taxon>Philodinidae</taxon>
        <taxon>Didymodactylos</taxon>
    </lineage>
</organism>
<evidence type="ECO:0000313" key="6">
    <source>
        <dbReference type="Proteomes" id="UP000663829"/>
    </source>
</evidence>
<dbReference type="GO" id="GO:0003676">
    <property type="term" value="F:nucleic acid binding"/>
    <property type="evidence" value="ECO:0007669"/>
    <property type="project" value="InterPro"/>
</dbReference>
<evidence type="ECO:0000313" key="2">
    <source>
        <dbReference type="EMBL" id="CAF0904727.1"/>
    </source>
</evidence>
<dbReference type="EMBL" id="CAJOBC010005865">
    <property type="protein sequence ID" value="CAF3878503.1"/>
    <property type="molecule type" value="Genomic_DNA"/>
</dbReference>
<dbReference type="EMBL" id="CAJOBA010003530">
    <property type="protein sequence ID" value="CAF3684838.1"/>
    <property type="molecule type" value="Genomic_DNA"/>
</dbReference>
<dbReference type="EMBL" id="CAJNOQ010005865">
    <property type="protein sequence ID" value="CAF1114419.1"/>
    <property type="molecule type" value="Genomic_DNA"/>
</dbReference>
<accession>A0A814Q408</accession>
<dbReference type="Proteomes" id="UP000682733">
    <property type="component" value="Unassembled WGS sequence"/>
</dbReference>
<keyword evidence="1" id="KW-0175">Coiled coil</keyword>
<dbReference type="Proteomes" id="UP000681722">
    <property type="component" value="Unassembled WGS sequence"/>
</dbReference>
<feature type="coiled-coil region" evidence="1">
    <location>
        <begin position="191"/>
        <end position="218"/>
    </location>
</feature>
<dbReference type="InterPro" id="IPR036397">
    <property type="entry name" value="RNaseH_sf"/>
</dbReference>
<dbReference type="EMBL" id="CAJNOK010003529">
    <property type="protein sequence ID" value="CAF0904727.1"/>
    <property type="molecule type" value="Genomic_DNA"/>
</dbReference>
<evidence type="ECO:0000313" key="4">
    <source>
        <dbReference type="EMBL" id="CAF3684838.1"/>
    </source>
</evidence>
<protein>
    <submittedName>
        <fullName evidence="3">Uncharacterized protein</fullName>
    </submittedName>
</protein>
<dbReference type="AlphaFoldDB" id="A0A814Q408"/>
<proteinExistence type="predicted"/>
<comment type="caution">
    <text evidence="3">The sequence shown here is derived from an EMBL/GenBank/DDBJ whole genome shotgun (WGS) entry which is preliminary data.</text>
</comment>
<dbReference type="OrthoDB" id="9971063at2759"/>
<evidence type="ECO:0000313" key="5">
    <source>
        <dbReference type="EMBL" id="CAF3878503.1"/>
    </source>
</evidence>
<evidence type="ECO:0000256" key="1">
    <source>
        <dbReference type="SAM" id="Coils"/>
    </source>
</evidence>
<dbReference type="Proteomes" id="UP000677228">
    <property type="component" value="Unassembled WGS sequence"/>
</dbReference>
<dbReference type="Gene3D" id="3.30.420.10">
    <property type="entry name" value="Ribonuclease H-like superfamily/Ribonuclease H"/>
    <property type="match status" value="1"/>
</dbReference>
<dbReference type="Proteomes" id="UP000663829">
    <property type="component" value="Unassembled WGS sequence"/>
</dbReference>
<evidence type="ECO:0000313" key="3">
    <source>
        <dbReference type="EMBL" id="CAF1114419.1"/>
    </source>
</evidence>
<name>A0A814Q408_9BILA</name>